<dbReference type="GO" id="GO:0005794">
    <property type="term" value="C:Golgi apparatus"/>
    <property type="evidence" value="ECO:0007669"/>
    <property type="project" value="TreeGrafter"/>
</dbReference>
<evidence type="ECO:0000259" key="1">
    <source>
        <dbReference type="Pfam" id="PF05050"/>
    </source>
</evidence>
<reference evidence="3" key="1">
    <citation type="submission" date="2017-11" db="EMBL/GenBank/DDBJ databases">
        <title>The sensing device of the deep-sea amphipod.</title>
        <authorList>
            <person name="Kobayashi H."/>
            <person name="Nagahama T."/>
            <person name="Arai W."/>
            <person name="Sasagawa Y."/>
            <person name="Umeda M."/>
            <person name="Hayashi T."/>
            <person name="Nikaido I."/>
            <person name="Watanabe H."/>
            <person name="Oguri K."/>
            <person name="Kitazato H."/>
            <person name="Fujioka K."/>
            <person name="Kido Y."/>
            <person name="Takami H."/>
        </authorList>
    </citation>
    <scope>NUCLEOTIDE SEQUENCE</scope>
    <source>
        <tissue evidence="3">Whole body</tissue>
    </source>
</reference>
<evidence type="ECO:0000313" key="2">
    <source>
        <dbReference type="EMBL" id="LAB72469.1"/>
    </source>
</evidence>
<dbReference type="GO" id="GO:0005886">
    <property type="term" value="C:plasma membrane"/>
    <property type="evidence" value="ECO:0007669"/>
    <property type="project" value="TreeGrafter"/>
</dbReference>
<dbReference type="InterPro" id="IPR006342">
    <property type="entry name" value="FkbM_mtfrase"/>
</dbReference>
<dbReference type="GO" id="GO:0006888">
    <property type="term" value="P:endoplasmic reticulum to Golgi vesicle-mediated transport"/>
    <property type="evidence" value="ECO:0007669"/>
    <property type="project" value="TreeGrafter"/>
</dbReference>
<protein>
    <submittedName>
        <fullName evidence="2 3">Protein Star-like</fullName>
    </submittedName>
</protein>
<dbReference type="Pfam" id="PF05050">
    <property type="entry name" value="Methyltransf_21"/>
    <property type="match status" value="1"/>
</dbReference>
<evidence type="ECO:0000313" key="3">
    <source>
        <dbReference type="EMBL" id="LAC22976.1"/>
    </source>
</evidence>
<proteinExistence type="evidence at transcript level"/>
<dbReference type="GO" id="GO:0031902">
    <property type="term" value="C:late endosome membrane"/>
    <property type="evidence" value="ECO:0007669"/>
    <property type="project" value="TreeGrafter"/>
</dbReference>
<name>A0A2P2IEN7_9CRUS</name>
<dbReference type="PANTHER" id="PTHR34009:SF2">
    <property type="entry name" value="PROTEIN STAR"/>
    <property type="match status" value="1"/>
</dbReference>
<reference evidence="2" key="2">
    <citation type="journal article" date="2018" name="Biosci. Biotechnol. Biochem.">
        <title>Polysaccharide hydrolase of the hadal zone amphipods Hirondellea gigas.</title>
        <authorList>
            <person name="Kobayashi H."/>
            <person name="Nagahama T."/>
            <person name="Arai W."/>
            <person name="Sasagawa Y."/>
            <person name="Umeda M."/>
            <person name="Hayashi T."/>
            <person name="Nikaido I."/>
            <person name="Watanabe H."/>
            <person name="Oguri K."/>
            <person name="Kitazato H."/>
            <person name="Fujioka K."/>
            <person name="Kido Y."/>
            <person name="Takami H."/>
        </authorList>
    </citation>
    <scope>NUCLEOTIDE SEQUENCE</scope>
    <source>
        <tissue evidence="2">Whole body</tissue>
    </source>
</reference>
<accession>A0A2P2IEN7</accession>
<dbReference type="EMBL" id="IACF01006886">
    <property type="protein sequence ID" value="LAB72469.1"/>
    <property type="molecule type" value="mRNA"/>
</dbReference>
<sequence length="333" mass="37993">MFLSAFPVEIPSRGSMCILFSDSMVTAAQNSIAKKLAAVTLVSLLCLHFMMYLASDHHIPRPIHEFETTFQNKLYEFFNFRNKRDRLLKSFNNAATVPDDPGLVQLIREQFLQAPSSLPYNLSPFKNISDGQSKIVDDFFKQKRYGVFVESGAFDGEFLSNTLFLERVRGWTGLLLEPDASNFNTLKNVNRKAILSNTCVSVKPYPHKTMFQMYGYLGKLLSMDTIHEEFEGDRPIVEVQCFPLQSLLLAANISSVDYFSLDVEGQEFNVLKTIPFQELDIKVLSVEYRHAPEGKDTIMKYMEQNGYVLYKETNDTVGTPNDVILVRKDLIDL</sequence>
<dbReference type="GO" id="GO:0016197">
    <property type="term" value="P:endosomal transport"/>
    <property type="evidence" value="ECO:0007669"/>
    <property type="project" value="TreeGrafter"/>
</dbReference>
<dbReference type="SUPFAM" id="SSF53335">
    <property type="entry name" value="S-adenosyl-L-methionine-dependent methyltransferases"/>
    <property type="match status" value="1"/>
</dbReference>
<dbReference type="EMBL" id="IACT01003750">
    <property type="protein sequence ID" value="LAC22976.1"/>
    <property type="molecule type" value="mRNA"/>
</dbReference>
<organism evidence="2">
    <name type="scientific">Hirondellea gigas</name>
    <dbReference type="NCBI Taxonomy" id="1518452"/>
    <lineage>
        <taxon>Eukaryota</taxon>
        <taxon>Metazoa</taxon>
        <taxon>Ecdysozoa</taxon>
        <taxon>Arthropoda</taxon>
        <taxon>Crustacea</taxon>
        <taxon>Multicrustacea</taxon>
        <taxon>Malacostraca</taxon>
        <taxon>Eumalacostraca</taxon>
        <taxon>Peracarida</taxon>
        <taxon>Amphipoda</taxon>
        <taxon>Amphilochidea</taxon>
        <taxon>Lysianassida</taxon>
        <taxon>Lysianassidira</taxon>
        <taxon>Lysianassoidea</taxon>
        <taxon>Lysianassidae</taxon>
        <taxon>Hirondellea</taxon>
    </lineage>
</organism>
<dbReference type="Gene3D" id="3.40.50.150">
    <property type="entry name" value="Vaccinia Virus protein VP39"/>
    <property type="match status" value="1"/>
</dbReference>
<dbReference type="PANTHER" id="PTHR34009">
    <property type="entry name" value="PROTEIN STAR"/>
    <property type="match status" value="1"/>
</dbReference>
<dbReference type="GO" id="GO:0005789">
    <property type="term" value="C:endoplasmic reticulum membrane"/>
    <property type="evidence" value="ECO:0007669"/>
    <property type="project" value="TreeGrafter"/>
</dbReference>
<feature type="domain" description="Methyltransferase FkbM" evidence="1">
    <location>
        <begin position="152"/>
        <end position="308"/>
    </location>
</feature>
<dbReference type="InterPro" id="IPR053202">
    <property type="entry name" value="EGF_Rcpt_Signaling_Reg"/>
</dbReference>
<dbReference type="InterPro" id="IPR029063">
    <property type="entry name" value="SAM-dependent_MTases_sf"/>
</dbReference>
<dbReference type="AlphaFoldDB" id="A0A2P2IEN7"/>